<accession>A0ACD5YUT4</accession>
<keyword evidence="2" id="KW-1185">Reference proteome</keyword>
<dbReference type="Proteomes" id="UP001732700">
    <property type="component" value="Chromosome 6A"/>
</dbReference>
<sequence length="310" mass="32672">MADWRVSGGHHLSDAVTFRKIFGQPLSHEENIITTGDHTVQAVAGPATDRSRSPGTPPASPNSPPVQLGVDTVGAPAAAQAATSSEEPSPRSSGKHPFYRGIRCRNGKWVSEIREPRKARRIWLGTYPNAEMAAAAYDVAARALRGPDAVLNFPGAAASRTAPASASPDDIRAAAAAAAAAVQLEDKPHGDLLQAPDPEASAPPAAAAEQQRHHGIATGEAGDAYDVTRQEMTGTEDFMDEEAIFEMPQMLRNMAAGMMMSPPRLSPTVSDEWPESGESLMDPGTANRPLSGNIYVCVCVCHNFKSGVTS</sequence>
<dbReference type="EnsemblPlants" id="AVESA.00010b.r2.6AG1031380.1">
    <property type="protein sequence ID" value="AVESA.00010b.r2.6AG1031380.1.CDS"/>
    <property type="gene ID" value="AVESA.00010b.r2.6AG1031380"/>
</dbReference>
<name>A0ACD5YUT4_AVESA</name>
<evidence type="ECO:0000313" key="1">
    <source>
        <dbReference type="EnsemblPlants" id="AVESA.00010b.r2.6AG1031380.1.CDS"/>
    </source>
</evidence>
<protein>
    <submittedName>
        <fullName evidence="1">Uncharacterized protein</fullName>
    </submittedName>
</protein>
<organism evidence="1 2">
    <name type="scientific">Avena sativa</name>
    <name type="common">Oat</name>
    <dbReference type="NCBI Taxonomy" id="4498"/>
    <lineage>
        <taxon>Eukaryota</taxon>
        <taxon>Viridiplantae</taxon>
        <taxon>Streptophyta</taxon>
        <taxon>Embryophyta</taxon>
        <taxon>Tracheophyta</taxon>
        <taxon>Spermatophyta</taxon>
        <taxon>Magnoliopsida</taxon>
        <taxon>Liliopsida</taxon>
        <taxon>Poales</taxon>
        <taxon>Poaceae</taxon>
        <taxon>BOP clade</taxon>
        <taxon>Pooideae</taxon>
        <taxon>Poodae</taxon>
        <taxon>Poeae</taxon>
        <taxon>Poeae Chloroplast Group 1 (Aveneae type)</taxon>
        <taxon>Aveninae</taxon>
        <taxon>Avena</taxon>
    </lineage>
</organism>
<proteinExistence type="predicted"/>
<reference evidence="1" key="2">
    <citation type="submission" date="2025-09" db="UniProtKB">
        <authorList>
            <consortium name="EnsemblPlants"/>
        </authorList>
    </citation>
    <scope>IDENTIFICATION</scope>
</reference>
<reference evidence="1" key="1">
    <citation type="submission" date="2021-05" db="EMBL/GenBank/DDBJ databases">
        <authorList>
            <person name="Scholz U."/>
            <person name="Mascher M."/>
            <person name="Fiebig A."/>
        </authorList>
    </citation>
    <scope>NUCLEOTIDE SEQUENCE [LARGE SCALE GENOMIC DNA]</scope>
</reference>
<evidence type="ECO:0000313" key="2">
    <source>
        <dbReference type="Proteomes" id="UP001732700"/>
    </source>
</evidence>